<dbReference type="AlphaFoldDB" id="A0A1F6YPF1"/>
<sequence>MSLYSQLPIYNSVFFLLKDLHERVPKFSKQYKYLLGEKMLGCCAECIVLINQISTERENEKRIVYVSEISINISKLLTYVRVANELHQLGKENAYFFLSEKILDILNQTENWKKFLQKR</sequence>
<name>A0A1F6YPF1_9BACT</name>
<evidence type="ECO:0000313" key="2">
    <source>
        <dbReference type="Proteomes" id="UP000178138"/>
    </source>
</evidence>
<dbReference type="InterPro" id="IPR055360">
    <property type="entry name" value="bAvd"/>
</dbReference>
<gene>
    <name evidence="1" type="ORF">A2225_03300</name>
</gene>
<dbReference type="Gene3D" id="1.20.1440.60">
    <property type="entry name" value="23S rRNA-intervening sequence"/>
    <property type="match status" value="1"/>
</dbReference>
<evidence type="ECO:0000313" key="1">
    <source>
        <dbReference type="EMBL" id="OGJ08180.1"/>
    </source>
</evidence>
<reference evidence="1 2" key="1">
    <citation type="journal article" date="2016" name="Nat. Commun.">
        <title>Thousands of microbial genomes shed light on interconnected biogeochemical processes in an aquifer system.</title>
        <authorList>
            <person name="Anantharaman K."/>
            <person name="Brown C.T."/>
            <person name="Hug L.A."/>
            <person name="Sharon I."/>
            <person name="Castelle C.J."/>
            <person name="Probst A.J."/>
            <person name="Thomas B.C."/>
            <person name="Singh A."/>
            <person name="Wilkins M.J."/>
            <person name="Karaoz U."/>
            <person name="Brodie E.L."/>
            <person name="Williams K.H."/>
            <person name="Hubbard S.S."/>
            <person name="Banfield J.F."/>
        </authorList>
    </citation>
    <scope>NUCLEOTIDE SEQUENCE [LARGE SCALE GENOMIC DNA]</scope>
</reference>
<organism evidence="1 2">
    <name type="scientific">Candidatus Nomurabacteria bacterium RIFOXYA2_FULL_42_12</name>
    <dbReference type="NCBI Taxonomy" id="1801801"/>
    <lineage>
        <taxon>Bacteria</taxon>
        <taxon>Candidatus Nomuraibacteriota</taxon>
    </lineage>
</organism>
<dbReference type="EMBL" id="MFVZ01000006">
    <property type="protein sequence ID" value="OGJ08180.1"/>
    <property type="molecule type" value="Genomic_DNA"/>
</dbReference>
<comment type="caution">
    <text evidence="1">The sequence shown here is derived from an EMBL/GenBank/DDBJ whole genome shotgun (WGS) entry which is preliminary data.</text>
</comment>
<dbReference type="Proteomes" id="UP000178138">
    <property type="component" value="Unassembled WGS sequence"/>
</dbReference>
<proteinExistence type="predicted"/>
<dbReference type="InterPro" id="IPR036583">
    <property type="entry name" value="23S_rRNA_IVS_sf"/>
</dbReference>
<evidence type="ECO:0008006" key="3">
    <source>
        <dbReference type="Google" id="ProtNLM"/>
    </source>
</evidence>
<accession>A0A1F6YPF1</accession>
<protein>
    <recommendedName>
        <fullName evidence="3">Four helix bundle protein</fullName>
    </recommendedName>
</protein>
<dbReference type="CDD" id="cd16376">
    <property type="entry name" value="Avd_like"/>
    <property type="match status" value="1"/>
</dbReference>